<dbReference type="VEuPathDB" id="FungiDB:ASPSYDRAFT_50464"/>
<name>A0A1L9T2P6_9EURO</name>
<dbReference type="Proteomes" id="UP000184356">
    <property type="component" value="Unassembled WGS sequence"/>
</dbReference>
<dbReference type="GeneID" id="63764155"/>
<gene>
    <name evidence="3" type="ORF">ASPSYDRAFT_50464</name>
</gene>
<protein>
    <submittedName>
        <fullName evidence="3">Uncharacterized protein</fullName>
    </submittedName>
</protein>
<organism evidence="3 4">
    <name type="scientific">Aspergillus sydowii CBS 593.65</name>
    <dbReference type="NCBI Taxonomy" id="1036612"/>
    <lineage>
        <taxon>Eukaryota</taxon>
        <taxon>Fungi</taxon>
        <taxon>Dikarya</taxon>
        <taxon>Ascomycota</taxon>
        <taxon>Pezizomycotina</taxon>
        <taxon>Eurotiomycetes</taxon>
        <taxon>Eurotiomycetidae</taxon>
        <taxon>Eurotiales</taxon>
        <taxon>Aspergillaceae</taxon>
        <taxon>Aspergillus</taxon>
        <taxon>Aspergillus subgen. Nidulantes</taxon>
    </lineage>
</organism>
<accession>A0A1L9T2P6</accession>
<feature type="region of interest" description="Disordered" evidence="1">
    <location>
        <begin position="53"/>
        <end position="93"/>
    </location>
</feature>
<dbReference type="RefSeq" id="XP_040697493.1">
    <property type="nucleotide sequence ID" value="XM_040848082.1"/>
</dbReference>
<evidence type="ECO:0000256" key="2">
    <source>
        <dbReference type="SAM" id="SignalP"/>
    </source>
</evidence>
<feature type="chain" id="PRO_5013267900" evidence="2">
    <location>
        <begin position="21"/>
        <end position="156"/>
    </location>
</feature>
<keyword evidence="4" id="KW-1185">Reference proteome</keyword>
<dbReference type="EMBL" id="KV878596">
    <property type="protein sequence ID" value="OJJ53687.1"/>
    <property type="molecule type" value="Genomic_DNA"/>
</dbReference>
<reference evidence="4" key="1">
    <citation type="journal article" date="2017" name="Genome Biol.">
        <title>Comparative genomics reveals high biological diversity and specific adaptations in the industrially and medically important fungal genus Aspergillus.</title>
        <authorList>
            <person name="de Vries R.P."/>
            <person name="Riley R."/>
            <person name="Wiebenga A."/>
            <person name="Aguilar-Osorio G."/>
            <person name="Amillis S."/>
            <person name="Uchima C.A."/>
            <person name="Anderluh G."/>
            <person name="Asadollahi M."/>
            <person name="Askin M."/>
            <person name="Barry K."/>
            <person name="Battaglia E."/>
            <person name="Bayram O."/>
            <person name="Benocci T."/>
            <person name="Braus-Stromeyer S.A."/>
            <person name="Caldana C."/>
            <person name="Canovas D."/>
            <person name="Cerqueira G.C."/>
            <person name="Chen F."/>
            <person name="Chen W."/>
            <person name="Choi C."/>
            <person name="Clum A."/>
            <person name="Dos Santos R.A."/>
            <person name="Damasio A.R."/>
            <person name="Diallinas G."/>
            <person name="Emri T."/>
            <person name="Fekete E."/>
            <person name="Flipphi M."/>
            <person name="Freyberg S."/>
            <person name="Gallo A."/>
            <person name="Gournas C."/>
            <person name="Habgood R."/>
            <person name="Hainaut M."/>
            <person name="Harispe M.L."/>
            <person name="Henrissat B."/>
            <person name="Hilden K.S."/>
            <person name="Hope R."/>
            <person name="Hossain A."/>
            <person name="Karabika E."/>
            <person name="Karaffa L."/>
            <person name="Karanyi Z."/>
            <person name="Krasevec N."/>
            <person name="Kuo A."/>
            <person name="Kusch H."/>
            <person name="LaButti K."/>
            <person name="Lagendijk E.L."/>
            <person name="Lapidus A."/>
            <person name="Levasseur A."/>
            <person name="Lindquist E."/>
            <person name="Lipzen A."/>
            <person name="Logrieco A.F."/>
            <person name="MacCabe A."/>
            <person name="Maekelae M.R."/>
            <person name="Malavazi I."/>
            <person name="Melin P."/>
            <person name="Meyer V."/>
            <person name="Mielnichuk N."/>
            <person name="Miskei M."/>
            <person name="Molnar A.P."/>
            <person name="Mule G."/>
            <person name="Ngan C.Y."/>
            <person name="Orejas M."/>
            <person name="Orosz E."/>
            <person name="Ouedraogo J.P."/>
            <person name="Overkamp K.M."/>
            <person name="Park H.-S."/>
            <person name="Perrone G."/>
            <person name="Piumi F."/>
            <person name="Punt P.J."/>
            <person name="Ram A.F."/>
            <person name="Ramon A."/>
            <person name="Rauscher S."/>
            <person name="Record E."/>
            <person name="Riano-Pachon D.M."/>
            <person name="Robert V."/>
            <person name="Roehrig J."/>
            <person name="Ruller R."/>
            <person name="Salamov A."/>
            <person name="Salih N.S."/>
            <person name="Samson R.A."/>
            <person name="Sandor E."/>
            <person name="Sanguinetti M."/>
            <person name="Schuetze T."/>
            <person name="Sepcic K."/>
            <person name="Shelest E."/>
            <person name="Sherlock G."/>
            <person name="Sophianopoulou V."/>
            <person name="Squina F.M."/>
            <person name="Sun H."/>
            <person name="Susca A."/>
            <person name="Todd R.B."/>
            <person name="Tsang A."/>
            <person name="Unkles S.E."/>
            <person name="van de Wiele N."/>
            <person name="van Rossen-Uffink D."/>
            <person name="Oliveira J.V."/>
            <person name="Vesth T.C."/>
            <person name="Visser J."/>
            <person name="Yu J.-H."/>
            <person name="Zhou M."/>
            <person name="Andersen M.R."/>
            <person name="Archer D.B."/>
            <person name="Baker S.E."/>
            <person name="Benoit I."/>
            <person name="Brakhage A.A."/>
            <person name="Braus G.H."/>
            <person name="Fischer R."/>
            <person name="Frisvad J.C."/>
            <person name="Goldman G.H."/>
            <person name="Houbraken J."/>
            <person name="Oakley B."/>
            <person name="Pocsi I."/>
            <person name="Scazzocchio C."/>
            <person name="Seiboth B."/>
            <person name="vanKuyk P.A."/>
            <person name="Wortman J."/>
            <person name="Dyer P.S."/>
            <person name="Grigoriev I.V."/>
        </authorList>
    </citation>
    <scope>NUCLEOTIDE SEQUENCE [LARGE SCALE GENOMIC DNA]</scope>
    <source>
        <strain evidence="4">CBS 593.65</strain>
    </source>
</reference>
<feature type="compositionally biased region" description="Acidic residues" evidence="1">
    <location>
        <begin position="71"/>
        <end position="93"/>
    </location>
</feature>
<sequence>MRFTSPGFAAVALLATFSAAAPVAPNAEGLTNSPGSDDLAKRHVWDLLYERDEQEDDGGLSKRHSSRYGWDADDEEADKEEADVEADEEEEVDGAFSKRHFISYPYQGDSREADGDLSKRHFISYPYQGDSREADGDLYKRFLEDFLYEGDEREAQ</sequence>
<evidence type="ECO:0000313" key="4">
    <source>
        <dbReference type="Proteomes" id="UP000184356"/>
    </source>
</evidence>
<dbReference type="AlphaFoldDB" id="A0A1L9T2P6"/>
<evidence type="ECO:0000313" key="3">
    <source>
        <dbReference type="EMBL" id="OJJ53687.1"/>
    </source>
</evidence>
<evidence type="ECO:0000256" key="1">
    <source>
        <dbReference type="SAM" id="MobiDB-lite"/>
    </source>
</evidence>
<proteinExistence type="predicted"/>
<keyword evidence="2" id="KW-0732">Signal</keyword>
<feature type="signal peptide" evidence="2">
    <location>
        <begin position="1"/>
        <end position="20"/>
    </location>
</feature>